<comment type="caution">
    <text evidence="2">The sequence shown here is derived from an EMBL/GenBank/DDBJ whole genome shotgun (WGS) entry which is preliminary data.</text>
</comment>
<feature type="domain" description="Mitochondrial resolvase Ydc2 catalytic" evidence="1">
    <location>
        <begin position="56"/>
        <end position="278"/>
    </location>
</feature>
<dbReference type="GO" id="GO:0070336">
    <property type="term" value="F:flap-structured DNA binding"/>
    <property type="evidence" value="ECO:0007669"/>
    <property type="project" value="TreeGrafter"/>
</dbReference>
<dbReference type="Proteomes" id="UP000750334">
    <property type="component" value="Unassembled WGS sequence"/>
</dbReference>
<dbReference type="InterPro" id="IPR015242">
    <property type="entry name" value="Ydc2_cat"/>
</dbReference>
<evidence type="ECO:0000313" key="2">
    <source>
        <dbReference type="EMBL" id="KAG0662880.1"/>
    </source>
</evidence>
<dbReference type="InterPro" id="IPR012337">
    <property type="entry name" value="RNaseH-like_sf"/>
</dbReference>
<evidence type="ECO:0000259" key="1">
    <source>
        <dbReference type="Pfam" id="PF09159"/>
    </source>
</evidence>
<dbReference type="SUPFAM" id="SSF53098">
    <property type="entry name" value="Ribonuclease H-like"/>
    <property type="match status" value="1"/>
</dbReference>
<name>A0A9P7B6P9_MAUEX</name>
<keyword evidence="3" id="KW-1185">Reference proteome</keyword>
<dbReference type="AlphaFoldDB" id="A0A9P7B6P9"/>
<dbReference type="Gene3D" id="3.30.420.10">
    <property type="entry name" value="Ribonuclease H-like superfamily/Ribonuclease H"/>
    <property type="match status" value="1"/>
</dbReference>
<dbReference type="PANTHER" id="PTHR28072">
    <property type="entry name" value="CRUCIFORM CUTTING ENDONUCLEASE 1, MITOCHONDRIAL-RELATED"/>
    <property type="match status" value="1"/>
</dbReference>
<reference evidence="2 3" key="1">
    <citation type="submission" date="2020-11" db="EMBL/GenBank/DDBJ databases">
        <title>Kefir isolates.</title>
        <authorList>
            <person name="Marcisauskas S."/>
            <person name="Kim Y."/>
            <person name="Blasche S."/>
        </authorList>
    </citation>
    <scope>NUCLEOTIDE SEQUENCE [LARGE SCALE GENOMIC DNA]</scope>
    <source>
        <strain evidence="2 3">OG2</strain>
    </source>
</reference>
<gene>
    <name evidence="2" type="ORF">C6P45_000963</name>
</gene>
<dbReference type="PANTHER" id="PTHR28072:SF1">
    <property type="entry name" value="CRUCIFORM CUTTING ENDONUCLEASE 1, MITOCHONDRIAL-RELATED"/>
    <property type="match status" value="1"/>
</dbReference>
<proteinExistence type="predicted"/>
<dbReference type="OrthoDB" id="5552842at2759"/>
<dbReference type="GO" id="GO:0005739">
    <property type="term" value="C:mitochondrion"/>
    <property type="evidence" value="ECO:0007669"/>
    <property type="project" value="TreeGrafter"/>
</dbReference>
<evidence type="ECO:0000313" key="3">
    <source>
        <dbReference type="Proteomes" id="UP000750334"/>
    </source>
</evidence>
<dbReference type="EMBL" id="PUHR01000139">
    <property type="protein sequence ID" value="KAG0662880.1"/>
    <property type="molecule type" value="Genomic_DNA"/>
</dbReference>
<dbReference type="GO" id="GO:0000403">
    <property type="term" value="F:Y-form DNA binding"/>
    <property type="evidence" value="ECO:0007669"/>
    <property type="project" value="TreeGrafter"/>
</dbReference>
<dbReference type="GO" id="GO:0000402">
    <property type="term" value="F:crossed form four-way junction DNA binding"/>
    <property type="evidence" value="ECO:0007669"/>
    <property type="project" value="TreeGrafter"/>
</dbReference>
<dbReference type="Pfam" id="PF09159">
    <property type="entry name" value="Ydc2-catalyt"/>
    <property type="match status" value="1"/>
</dbReference>
<dbReference type="InterPro" id="IPR039197">
    <property type="entry name" value="Mrs1/Cce1"/>
</dbReference>
<accession>A0A9P7B6P9</accession>
<dbReference type="InterPro" id="IPR036397">
    <property type="entry name" value="RNaseH_sf"/>
</dbReference>
<sequence>MNETIRQLCNGVNTATLTRLAFLIGAKQGTKKIIRIENIIQQIDLLKHKRTTPMIITSIDTGIVNCSITSLLYENNKLHLLYWDKINLEQKFNDGQQLVMTPADTSRITHLFVQELLRNPIINRTNLFTIEKQRTRTMSSRVVTDPILKLNLIEHLIYDKLSRLYNKLIESSDPARMTKFMIPGIVSKDPSTNSKRLRIDLVKSMIFQNSPPLLTLDTSYQTKLSQYKLTKLQRTRNRSDSIFDMLQLNEPINGVRKDDDLTDSLLHAISWAQWVNAYCELNNLIHTDTKPRQLSSYVDTKYNQWQNALMKAFEN</sequence>
<dbReference type="GO" id="GO:0004520">
    <property type="term" value="F:DNA endonuclease activity"/>
    <property type="evidence" value="ECO:0007669"/>
    <property type="project" value="TreeGrafter"/>
</dbReference>
<organism evidence="2 3">
    <name type="scientific">Maudiozyma exigua</name>
    <name type="common">Yeast</name>
    <name type="synonym">Kazachstania exigua</name>
    <dbReference type="NCBI Taxonomy" id="34358"/>
    <lineage>
        <taxon>Eukaryota</taxon>
        <taxon>Fungi</taxon>
        <taxon>Dikarya</taxon>
        <taxon>Ascomycota</taxon>
        <taxon>Saccharomycotina</taxon>
        <taxon>Saccharomycetes</taxon>
        <taxon>Saccharomycetales</taxon>
        <taxon>Saccharomycetaceae</taxon>
        <taxon>Maudiozyma</taxon>
    </lineage>
</organism>
<protein>
    <recommendedName>
        <fullName evidence="1">Mitochondrial resolvase Ydc2 catalytic domain-containing protein</fullName>
    </recommendedName>
</protein>